<feature type="transmembrane region" description="Helical" evidence="1">
    <location>
        <begin position="83"/>
        <end position="100"/>
    </location>
</feature>
<accession>A0AB38ZM95</accession>
<dbReference type="EMBL" id="PP130629">
    <property type="protein sequence ID" value="XAO13478.1"/>
    <property type="molecule type" value="Genomic_DNA"/>
</dbReference>
<organism evidence="2">
    <name type="scientific">Mantoniella tinhauana virus 1</name>
    <dbReference type="NCBI Taxonomy" id="3111543"/>
    <lineage>
        <taxon>Viruses</taxon>
    </lineage>
</organism>
<reference evidence="2" key="1">
    <citation type="submission" date="2024-01" db="EMBL/GenBank/DDBJ databases">
        <title>Genomic and biogeographic characterisation of Mantoniella tinhauana virus 1, the first discovered Mantoniella-infecting prasinovirus.</title>
        <authorList>
            <person name="Rey Redondo E."/>
            <person name="Yung C.C.M."/>
        </authorList>
    </citation>
    <scope>NUCLEOTIDE SEQUENCE</scope>
    <source>
        <strain evidence="2">Lau Fau Shan</strain>
    </source>
</reference>
<evidence type="ECO:0000313" key="2">
    <source>
        <dbReference type="EMBL" id="XAO13478.1"/>
    </source>
</evidence>
<keyword evidence="1" id="KW-1133">Transmembrane helix</keyword>
<evidence type="ECO:0000256" key="1">
    <source>
        <dbReference type="SAM" id="Phobius"/>
    </source>
</evidence>
<protein>
    <submittedName>
        <fullName evidence="2">Uncharacterized protein</fullName>
    </submittedName>
</protein>
<keyword evidence="1" id="KW-0472">Membrane</keyword>
<feature type="transmembrane region" description="Helical" evidence="1">
    <location>
        <begin position="7"/>
        <end position="26"/>
    </location>
</feature>
<sequence length="104" mass="11905">MLKLDALKFRLALLISIFRYIYLHYAHDYVYNTSNGYINGYVLVALLLYLLGIPLYLILAAVGARVVYRKSLGNEIVNTGNHPYNVIMFFIMILIVAHLTPSRP</sequence>
<feature type="transmembrane region" description="Helical" evidence="1">
    <location>
        <begin position="38"/>
        <end position="62"/>
    </location>
</feature>
<name>A0AB38ZM95_9VIRU</name>
<proteinExistence type="predicted"/>
<keyword evidence="1" id="KW-0812">Transmembrane</keyword>